<feature type="compositionally biased region" description="Low complexity" evidence="1">
    <location>
        <begin position="141"/>
        <end position="150"/>
    </location>
</feature>
<dbReference type="VEuPathDB" id="FungiDB:BTJ68_11599"/>
<accession>A0A1Z5SYM3</accession>
<dbReference type="Proteomes" id="UP000194280">
    <property type="component" value="Unassembled WGS sequence"/>
</dbReference>
<sequence length="198" mass="21217">MAYLASLASLASTSLAPSQTAALNTLFTTANASAHPVQIADLARYDNMNTKDFSHFAYSLNYTQTGCFSQGALPVALASEDICLPGWYCPNSSPLNPPQFCPPYERCQILRANRLSCNPQGLYEPIICPAGFYCPSSSTSTASSSSSSFGEGKEVRGRGVRGARGGKEKKICPKGYFCPQGSTEAMRCDWGLIVRQGQ</sequence>
<dbReference type="SUPFAM" id="SSF57184">
    <property type="entry name" value="Growth factor receptor domain"/>
    <property type="match status" value="1"/>
</dbReference>
<dbReference type="EMBL" id="MUNK01000187">
    <property type="protein sequence ID" value="OTA26541.1"/>
    <property type="molecule type" value="Genomic_DNA"/>
</dbReference>
<comment type="caution">
    <text evidence="2">The sequence shown here is derived from an EMBL/GenBank/DDBJ whole genome shotgun (WGS) entry which is preliminary data.</text>
</comment>
<organism evidence="2 3">
    <name type="scientific">Hortaea werneckii EXF-2000</name>
    <dbReference type="NCBI Taxonomy" id="1157616"/>
    <lineage>
        <taxon>Eukaryota</taxon>
        <taxon>Fungi</taxon>
        <taxon>Dikarya</taxon>
        <taxon>Ascomycota</taxon>
        <taxon>Pezizomycotina</taxon>
        <taxon>Dothideomycetes</taxon>
        <taxon>Dothideomycetidae</taxon>
        <taxon>Mycosphaerellales</taxon>
        <taxon>Teratosphaeriaceae</taxon>
        <taxon>Hortaea</taxon>
    </lineage>
</organism>
<name>A0A1Z5SYM3_HORWE</name>
<reference evidence="2 3" key="1">
    <citation type="submission" date="2017-01" db="EMBL/GenBank/DDBJ databases">
        <title>The recent genome duplication of the halophilic yeast Hortaea werneckii: insights from long-read sequencing.</title>
        <authorList>
            <person name="Sinha S."/>
            <person name="Flibotte S."/>
            <person name="Neira M."/>
            <person name="Lenassi M."/>
            <person name="Gostincar C."/>
            <person name="Stajich J.E."/>
            <person name="Nislow C.E."/>
        </authorList>
    </citation>
    <scope>NUCLEOTIDE SEQUENCE [LARGE SCALE GENOMIC DNA]</scope>
    <source>
        <strain evidence="2 3">EXF-2000</strain>
    </source>
</reference>
<evidence type="ECO:0000313" key="2">
    <source>
        <dbReference type="EMBL" id="OTA26541.1"/>
    </source>
</evidence>
<dbReference type="STRING" id="1157616.A0A1Z5SYM3"/>
<dbReference type="AlphaFoldDB" id="A0A1Z5SYM3"/>
<evidence type="ECO:0000313" key="3">
    <source>
        <dbReference type="Proteomes" id="UP000194280"/>
    </source>
</evidence>
<protein>
    <submittedName>
        <fullName evidence="2">Uncharacterized protein</fullName>
    </submittedName>
</protein>
<dbReference type="InterPro" id="IPR009030">
    <property type="entry name" value="Growth_fac_rcpt_cys_sf"/>
</dbReference>
<proteinExistence type="predicted"/>
<gene>
    <name evidence="2" type="ORF">BTJ68_11599</name>
</gene>
<dbReference type="InParanoid" id="A0A1Z5SYM3"/>
<keyword evidence="3" id="KW-1185">Reference proteome</keyword>
<evidence type="ECO:0000256" key="1">
    <source>
        <dbReference type="SAM" id="MobiDB-lite"/>
    </source>
</evidence>
<feature type="region of interest" description="Disordered" evidence="1">
    <location>
        <begin position="141"/>
        <end position="167"/>
    </location>
</feature>